<gene>
    <name evidence="2" type="ORF">PLEPLA_LOCUS26022</name>
</gene>
<feature type="region of interest" description="Disordered" evidence="1">
    <location>
        <begin position="1"/>
        <end position="84"/>
    </location>
</feature>
<evidence type="ECO:0000256" key="1">
    <source>
        <dbReference type="SAM" id="MobiDB-lite"/>
    </source>
</evidence>
<dbReference type="EMBL" id="CADEAL010002106">
    <property type="protein sequence ID" value="CAB1438056.1"/>
    <property type="molecule type" value="Genomic_DNA"/>
</dbReference>
<keyword evidence="3" id="KW-1185">Reference proteome</keyword>
<name>A0A9N7YSH4_PLEPL</name>
<sequence>MASEGIPNPNPDPNPKPNHTFPKPKPNPSSPNPNPNPDPNPNPNHIFPKPKPNPSSPNPNHNPYHNPNRDHSEATNIQLPNDPDHNPVLVPFISTFSHRITGLHTIIKQNFAFTQKICCMGAPRTPRPQRQHRWPRGDSNQGSLYQGGRLCH</sequence>
<feature type="compositionally biased region" description="Pro residues" evidence="1">
    <location>
        <begin position="23"/>
        <end position="42"/>
    </location>
</feature>
<evidence type="ECO:0000313" key="3">
    <source>
        <dbReference type="Proteomes" id="UP001153269"/>
    </source>
</evidence>
<protein>
    <submittedName>
        <fullName evidence="2">Uncharacterized protein</fullName>
    </submittedName>
</protein>
<feature type="region of interest" description="Disordered" evidence="1">
    <location>
        <begin position="122"/>
        <end position="152"/>
    </location>
</feature>
<proteinExistence type="predicted"/>
<comment type="caution">
    <text evidence="2">The sequence shown here is derived from an EMBL/GenBank/DDBJ whole genome shotgun (WGS) entry which is preliminary data.</text>
</comment>
<organism evidence="2 3">
    <name type="scientific">Pleuronectes platessa</name>
    <name type="common">European plaice</name>
    <dbReference type="NCBI Taxonomy" id="8262"/>
    <lineage>
        <taxon>Eukaryota</taxon>
        <taxon>Metazoa</taxon>
        <taxon>Chordata</taxon>
        <taxon>Craniata</taxon>
        <taxon>Vertebrata</taxon>
        <taxon>Euteleostomi</taxon>
        <taxon>Actinopterygii</taxon>
        <taxon>Neopterygii</taxon>
        <taxon>Teleostei</taxon>
        <taxon>Neoteleostei</taxon>
        <taxon>Acanthomorphata</taxon>
        <taxon>Carangaria</taxon>
        <taxon>Pleuronectiformes</taxon>
        <taxon>Pleuronectoidei</taxon>
        <taxon>Pleuronectidae</taxon>
        <taxon>Pleuronectes</taxon>
    </lineage>
</organism>
<reference evidence="2" key="1">
    <citation type="submission" date="2020-03" db="EMBL/GenBank/DDBJ databases">
        <authorList>
            <person name="Weist P."/>
        </authorList>
    </citation>
    <scope>NUCLEOTIDE SEQUENCE</scope>
</reference>
<evidence type="ECO:0000313" key="2">
    <source>
        <dbReference type="EMBL" id="CAB1438056.1"/>
    </source>
</evidence>
<accession>A0A9N7YSH4</accession>
<dbReference type="AlphaFoldDB" id="A0A9N7YSH4"/>
<dbReference type="Proteomes" id="UP001153269">
    <property type="component" value="Unassembled WGS sequence"/>
</dbReference>